<feature type="compositionally biased region" description="Polar residues" evidence="1">
    <location>
        <begin position="171"/>
        <end position="203"/>
    </location>
</feature>
<feature type="signal peptide" evidence="2">
    <location>
        <begin position="1"/>
        <end position="20"/>
    </location>
</feature>
<feature type="chain" id="PRO_5013336345" description="Vitellogenin II" evidence="2">
    <location>
        <begin position="21"/>
        <end position="255"/>
    </location>
</feature>
<accession>A0A1M4YCW7</accession>
<evidence type="ECO:0000256" key="1">
    <source>
        <dbReference type="SAM" id="MobiDB-lite"/>
    </source>
</evidence>
<feature type="region of interest" description="Disordered" evidence="1">
    <location>
        <begin position="41"/>
        <end position="64"/>
    </location>
</feature>
<sequence length="255" mass="29207">MKLVLPILATVLLATSCTTAYKSGQTPDDVYFSPERKVSGSEYVQRNREDQPTYRSNNRNRDYRDDYAYSDDDRYLRMKVRNRNRWSDLDNYYNDPYFGGYYARPGFYAGAGLWGGNFYSPYNYYNSFNNWNFYYNPYYNPYNRPWGHNVIVVNPSTPIYNRPRTYNLNTFNRGGNSYSSPKSSGTNYQSFDNRPTRSANSYGNDLRRSFDNNSSNNSYTPPSRSSNSSNSNSSSGGGSSSSGGSSRGSAPVRKF</sequence>
<dbReference type="EMBL" id="FQUO01000004">
    <property type="protein sequence ID" value="SHF03356.1"/>
    <property type="molecule type" value="Genomic_DNA"/>
</dbReference>
<keyword evidence="4" id="KW-1185">Reference proteome</keyword>
<protein>
    <recommendedName>
        <fullName evidence="5">Vitellogenin II</fullName>
    </recommendedName>
</protein>
<dbReference type="STRING" id="1302690.BUE76_15320"/>
<dbReference type="OrthoDB" id="681112at2"/>
<organism evidence="3 4">
    <name type="scientific">Cnuella takakiae</name>
    <dbReference type="NCBI Taxonomy" id="1302690"/>
    <lineage>
        <taxon>Bacteria</taxon>
        <taxon>Pseudomonadati</taxon>
        <taxon>Bacteroidota</taxon>
        <taxon>Chitinophagia</taxon>
        <taxon>Chitinophagales</taxon>
        <taxon>Chitinophagaceae</taxon>
        <taxon>Cnuella</taxon>
    </lineage>
</organism>
<name>A0A1M4YCW7_9BACT</name>
<dbReference type="PROSITE" id="PS51257">
    <property type="entry name" value="PROKAR_LIPOPROTEIN"/>
    <property type="match status" value="1"/>
</dbReference>
<proteinExistence type="predicted"/>
<evidence type="ECO:0000313" key="4">
    <source>
        <dbReference type="Proteomes" id="UP000184368"/>
    </source>
</evidence>
<feature type="compositionally biased region" description="Low complexity" evidence="1">
    <location>
        <begin position="212"/>
        <end position="234"/>
    </location>
</feature>
<dbReference type="Proteomes" id="UP000184368">
    <property type="component" value="Unassembled WGS sequence"/>
</dbReference>
<keyword evidence="2" id="KW-0732">Signal</keyword>
<feature type="compositionally biased region" description="Basic and acidic residues" evidence="1">
    <location>
        <begin position="41"/>
        <end position="52"/>
    </location>
</feature>
<dbReference type="RefSeq" id="WP_073041412.1">
    <property type="nucleotide sequence ID" value="NZ_FQUO01000004.1"/>
</dbReference>
<evidence type="ECO:0000313" key="3">
    <source>
        <dbReference type="EMBL" id="SHF03356.1"/>
    </source>
</evidence>
<evidence type="ECO:0008006" key="5">
    <source>
        <dbReference type="Google" id="ProtNLM"/>
    </source>
</evidence>
<feature type="region of interest" description="Disordered" evidence="1">
    <location>
        <begin position="171"/>
        <end position="255"/>
    </location>
</feature>
<dbReference type="AlphaFoldDB" id="A0A1M4YCW7"/>
<gene>
    <name evidence="3" type="ORF">SAMN05444008_104231</name>
</gene>
<reference evidence="3 4" key="1">
    <citation type="submission" date="2016-11" db="EMBL/GenBank/DDBJ databases">
        <authorList>
            <person name="Jaros S."/>
            <person name="Januszkiewicz K."/>
            <person name="Wedrychowicz H."/>
        </authorList>
    </citation>
    <scope>NUCLEOTIDE SEQUENCE [LARGE SCALE GENOMIC DNA]</scope>
    <source>
        <strain evidence="3 4">DSM 26897</strain>
    </source>
</reference>
<evidence type="ECO:0000256" key="2">
    <source>
        <dbReference type="SAM" id="SignalP"/>
    </source>
</evidence>